<sequence length="253" mass="29077">MYKTTKTNQQGGDYTPGREARWWQGVLLAVRAIKNNKSVNAIKILDVGCGDGSFLRILKGRAVLGKLDINRFEYYGIDSDIRYKRLIDSQGGHFILGDILDIMKKTKKLSFDLIIASEVIEHVDETDVLIESIKSVLKPNGLIYLTTPNLAAWHSRIMLLFGYQPLATEVSNIRADFGKVRYMRKYYIEPIHHIRVFTYGAMKEFVEYHGLEIVKSFGGGYRWYDSFFFSNILKVLAPVIILLLRNNRNTKQT</sequence>
<accession>A0A2M8KRQ5</accession>
<keyword evidence="1" id="KW-0472">Membrane</keyword>
<dbReference type="Proteomes" id="UP000229554">
    <property type="component" value="Unassembled WGS sequence"/>
</dbReference>
<evidence type="ECO:0000313" key="2">
    <source>
        <dbReference type="EMBL" id="PJE62596.1"/>
    </source>
</evidence>
<name>A0A2M8KRQ5_9BACT</name>
<keyword evidence="1" id="KW-1133">Transmembrane helix</keyword>
<evidence type="ECO:0000256" key="1">
    <source>
        <dbReference type="SAM" id="Phobius"/>
    </source>
</evidence>
<dbReference type="EMBL" id="PFED01000166">
    <property type="protein sequence ID" value="PJE62596.1"/>
    <property type="molecule type" value="Genomic_DNA"/>
</dbReference>
<evidence type="ECO:0000313" key="3">
    <source>
        <dbReference type="Proteomes" id="UP000229554"/>
    </source>
</evidence>
<dbReference type="PANTHER" id="PTHR43861">
    <property type="entry name" value="TRANS-ACONITATE 2-METHYLTRANSFERASE-RELATED"/>
    <property type="match status" value="1"/>
</dbReference>
<dbReference type="Pfam" id="PF13489">
    <property type="entry name" value="Methyltransf_23"/>
    <property type="match status" value="1"/>
</dbReference>
<gene>
    <name evidence="2" type="ORF">COU88_04145</name>
</gene>
<comment type="caution">
    <text evidence="2">The sequence shown here is derived from an EMBL/GenBank/DDBJ whole genome shotgun (WGS) entry which is preliminary data.</text>
</comment>
<keyword evidence="1" id="KW-0812">Transmembrane</keyword>
<proteinExistence type="predicted"/>
<reference evidence="3" key="1">
    <citation type="submission" date="2017-09" db="EMBL/GenBank/DDBJ databases">
        <title>Depth-based differentiation of microbial function through sediment-hosted aquifers and enrichment of novel symbionts in the deep terrestrial subsurface.</title>
        <authorList>
            <person name="Probst A.J."/>
            <person name="Ladd B."/>
            <person name="Jarett J.K."/>
            <person name="Geller-Mcgrath D.E."/>
            <person name="Sieber C.M.K."/>
            <person name="Emerson J.B."/>
            <person name="Anantharaman K."/>
            <person name="Thomas B.C."/>
            <person name="Malmstrom R."/>
            <person name="Stieglmeier M."/>
            <person name="Klingl A."/>
            <person name="Woyke T."/>
            <person name="Ryan C.M."/>
            <person name="Banfield J.F."/>
        </authorList>
    </citation>
    <scope>NUCLEOTIDE SEQUENCE [LARGE SCALE GENOMIC DNA]</scope>
</reference>
<evidence type="ECO:0008006" key="4">
    <source>
        <dbReference type="Google" id="ProtNLM"/>
    </source>
</evidence>
<dbReference type="CDD" id="cd02440">
    <property type="entry name" value="AdoMet_MTases"/>
    <property type="match status" value="1"/>
</dbReference>
<organism evidence="2 3">
    <name type="scientific">Candidatus Roizmanbacteria bacterium CG10_big_fil_rev_8_21_14_0_10_39_6</name>
    <dbReference type="NCBI Taxonomy" id="1974853"/>
    <lineage>
        <taxon>Bacteria</taxon>
        <taxon>Candidatus Roizmaniibacteriota</taxon>
    </lineage>
</organism>
<dbReference type="SUPFAM" id="SSF53335">
    <property type="entry name" value="S-adenosyl-L-methionine-dependent methyltransferases"/>
    <property type="match status" value="1"/>
</dbReference>
<feature type="transmembrane region" description="Helical" evidence="1">
    <location>
        <begin position="223"/>
        <end position="244"/>
    </location>
</feature>
<dbReference type="AlphaFoldDB" id="A0A2M8KRQ5"/>
<protein>
    <recommendedName>
        <fullName evidence="4">Methyltransferase type 11 domain-containing protein</fullName>
    </recommendedName>
</protein>
<dbReference type="Gene3D" id="3.40.50.150">
    <property type="entry name" value="Vaccinia Virus protein VP39"/>
    <property type="match status" value="1"/>
</dbReference>
<dbReference type="InterPro" id="IPR029063">
    <property type="entry name" value="SAM-dependent_MTases_sf"/>
</dbReference>